<reference evidence="2 3" key="1">
    <citation type="submission" date="2023-04" db="EMBL/GenBank/DDBJ databases">
        <title>Genome of Basidiobolus ranarum AG-B5.</title>
        <authorList>
            <person name="Stajich J.E."/>
            <person name="Carter-House D."/>
            <person name="Gryganskyi A."/>
        </authorList>
    </citation>
    <scope>NUCLEOTIDE SEQUENCE [LARGE SCALE GENOMIC DNA]</scope>
    <source>
        <strain evidence="2 3">AG-B5</strain>
    </source>
</reference>
<dbReference type="PANTHER" id="PTHR15967">
    <property type="entry name" value="E2F-ASSOCIATED PHOSPHOPROTEIN"/>
    <property type="match status" value="1"/>
</dbReference>
<accession>A0ABR2X1F2</accession>
<evidence type="ECO:0000313" key="2">
    <source>
        <dbReference type="EMBL" id="KAK9767595.1"/>
    </source>
</evidence>
<dbReference type="EMBL" id="JASJQH010000067">
    <property type="protein sequence ID" value="KAK9767595.1"/>
    <property type="molecule type" value="Genomic_DNA"/>
</dbReference>
<protein>
    <recommendedName>
        <fullName evidence="4">E2F-associated phosphoprotein</fullName>
    </recommendedName>
</protein>
<comment type="caution">
    <text evidence="2">The sequence shown here is derived from an EMBL/GenBank/DDBJ whole genome shotgun (WGS) entry which is preliminary data.</text>
</comment>
<keyword evidence="3" id="KW-1185">Reference proteome</keyword>
<dbReference type="Proteomes" id="UP001479436">
    <property type="component" value="Unassembled WGS sequence"/>
</dbReference>
<evidence type="ECO:0008006" key="4">
    <source>
        <dbReference type="Google" id="ProtNLM"/>
    </source>
</evidence>
<name>A0ABR2X1F2_9FUNG</name>
<evidence type="ECO:0000313" key="3">
    <source>
        <dbReference type="Proteomes" id="UP001479436"/>
    </source>
</evidence>
<evidence type="ECO:0000256" key="1">
    <source>
        <dbReference type="SAM" id="MobiDB-lite"/>
    </source>
</evidence>
<proteinExistence type="predicted"/>
<dbReference type="Pfam" id="PF10238">
    <property type="entry name" value="Eapp_C"/>
    <property type="match status" value="1"/>
</dbReference>
<dbReference type="PANTHER" id="PTHR15967:SF0">
    <property type="entry name" value="E2F-ASSOCIATED PHOSPHOPROTEIN"/>
    <property type="match status" value="1"/>
</dbReference>
<sequence>MTTEYYDDIYFTDSEGWETDGDNDMDAEEKEKKKKEKKLKSTDEDLLYDPTMDDKDEIWVTSRTVVNAPRDEMGQKSKVRPTDAVLTCPLCWTPLCYDCQKHEKFTNQFRAMFVENCKVVTDELLKFPTNGKKPKQNKPATSEDVFRPVECNECGTRVAVFDSDEIYHFFNVIPS</sequence>
<organism evidence="2 3">
    <name type="scientific">Basidiobolus ranarum</name>
    <dbReference type="NCBI Taxonomy" id="34480"/>
    <lineage>
        <taxon>Eukaryota</taxon>
        <taxon>Fungi</taxon>
        <taxon>Fungi incertae sedis</taxon>
        <taxon>Zoopagomycota</taxon>
        <taxon>Entomophthoromycotina</taxon>
        <taxon>Basidiobolomycetes</taxon>
        <taxon>Basidiobolales</taxon>
        <taxon>Basidiobolaceae</taxon>
        <taxon>Basidiobolus</taxon>
    </lineage>
</organism>
<gene>
    <name evidence="2" type="ORF">K7432_002482</name>
</gene>
<dbReference type="InterPro" id="IPR019370">
    <property type="entry name" value="E2F-assoc_phosphoprotein"/>
</dbReference>
<feature type="region of interest" description="Disordered" evidence="1">
    <location>
        <begin position="13"/>
        <end position="44"/>
    </location>
</feature>
<feature type="compositionally biased region" description="Acidic residues" evidence="1">
    <location>
        <begin position="15"/>
        <end position="28"/>
    </location>
</feature>